<dbReference type="PANTHER" id="PTHR43470">
    <property type="entry name" value="PHOSPHATE TRANSPORT SYSTEM PERMEASE PROTEIN PSTA-RELATED"/>
    <property type="match status" value="1"/>
</dbReference>
<comment type="subcellular location">
    <subcellularLocation>
        <location evidence="1 8">Cell membrane</location>
        <topology evidence="1 8">Multi-pass membrane protein</topology>
    </subcellularLocation>
</comment>
<feature type="transmembrane region" description="Helical" evidence="8">
    <location>
        <begin position="155"/>
        <end position="176"/>
    </location>
</feature>
<evidence type="ECO:0000259" key="9">
    <source>
        <dbReference type="PROSITE" id="PS50928"/>
    </source>
</evidence>
<dbReference type="GO" id="GO:0005315">
    <property type="term" value="F:phosphate transmembrane transporter activity"/>
    <property type="evidence" value="ECO:0007669"/>
    <property type="project" value="InterPro"/>
</dbReference>
<dbReference type="OrthoDB" id="9785113at2"/>
<accession>A0A401ZW58</accession>
<name>A0A401ZW58_9CHLR</name>
<keyword evidence="7 8" id="KW-0472">Membrane</keyword>
<dbReference type="PROSITE" id="PS50928">
    <property type="entry name" value="ABC_TM1"/>
    <property type="match status" value="1"/>
</dbReference>
<dbReference type="Proteomes" id="UP000287352">
    <property type="component" value="Unassembled WGS sequence"/>
</dbReference>
<gene>
    <name evidence="10" type="ORF">KTT_09460</name>
</gene>
<feature type="transmembrane region" description="Helical" evidence="8">
    <location>
        <begin position="205"/>
        <end position="226"/>
    </location>
</feature>
<dbReference type="CDD" id="cd06261">
    <property type="entry name" value="TM_PBP2"/>
    <property type="match status" value="1"/>
</dbReference>
<feature type="transmembrane region" description="Helical" evidence="8">
    <location>
        <begin position="86"/>
        <end position="108"/>
    </location>
</feature>
<reference evidence="11" key="1">
    <citation type="submission" date="2018-12" db="EMBL/GenBank/DDBJ databases">
        <title>Tengunoibacter tsumagoiensis gen. nov., sp. nov., Dictyobacter kobayashii sp. nov., D. alpinus sp. nov., and D. joshuensis sp. nov. and description of Dictyobacteraceae fam. nov. within the order Ktedonobacterales isolated from Tengu-no-mugimeshi.</title>
        <authorList>
            <person name="Wang C.M."/>
            <person name="Zheng Y."/>
            <person name="Sakai Y."/>
            <person name="Toyoda A."/>
            <person name="Minakuchi Y."/>
            <person name="Abe K."/>
            <person name="Yokota A."/>
            <person name="Yabe S."/>
        </authorList>
    </citation>
    <scope>NUCLEOTIDE SEQUENCE [LARGE SCALE GENOMIC DNA]</scope>
    <source>
        <strain evidence="11">Uno3</strain>
    </source>
</reference>
<dbReference type="RefSeq" id="WP_126578713.1">
    <property type="nucleotide sequence ID" value="NZ_BIFR01000001.1"/>
</dbReference>
<dbReference type="Pfam" id="PF00528">
    <property type="entry name" value="BPD_transp_1"/>
    <property type="match status" value="1"/>
</dbReference>
<evidence type="ECO:0000256" key="2">
    <source>
        <dbReference type="ARBA" id="ARBA00007069"/>
    </source>
</evidence>
<comment type="caution">
    <text evidence="10">The sequence shown here is derived from an EMBL/GenBank/DDBJ whole genome shotgun (WGS) entry which is preliminary data.</text>
</comment>
<evidence type="ECO:0000256" key="4">
    <source>
        <dbReference type="ARBA" id="ARBA00022475"/>
    </source>
</evidence>
<feature type="transmembrane region" description="Helical" evidence="8">
    <location>
        <begin position="277"/>
        <end position="297"/>
    </location>
</feature>
<feature type="transmembrane region" description="Helical" evidence="8">
    <location>
        <begin position="129"/>
        <end position="149"/>
    </location>
</feature>
<protein>
    <recommendedName>
        <fullName evidence="8">Phosphate transport system permease protein PstA</fullName>
    </recommendedName>
</protein>
<dbReference type="GO" id="GO:0035435">
    <property type="term" value="P:phosphate ion transmembrane transport"/>
    <property type="evidence" value="ECO:0007669"/>
    <property type="project" value="InterPro"/>
</dbReference>
<feature type="transmembrane region" description="Helical" evidence="8">
    <location>
        <begin position="32"/>
        <end position="58"/>
    </location>
</feature>
<evidence type="ECO:0000256" key="1">
    <source>
        <dbReference type="ARBA" id="ARBA00004651"/>
    </source>
</evidence>
<dbReference type="PANTHER" id="PTHR43470:SF4">
    <property type="entry name" value="ABC TRANSPORTER PERMEASE PROTEIN YQGI-RELATED"/>
    <property type="match status" value="1"/>
</dbReference>
<dbReference type="SUPFAM" id="SSF161098">
    <property type="entry name" value="MetI-like"/>
    <property type="match status" value="1"/>
</dbReference>
<dbReference type="Gene3D" id="1.10.3720.10">
    <property type="entry name" value="MetI-like"/>
    <property type="match status" value="1"/>
</dbReference>
<evidence type="ECO:0000256" key="6">
    <source>
        <dbReference type="ARBA" id="ARBA00022989"/>
    </source>
</evidence>
<keyword evidence="5 8" id="KW-0812">Transmembrane</keyword>
<dbReference type="NCBIfam" id="TIGR00974">
    <property type="entry name" value="3a0107s02c"/>
    <property type="match status" value="1"/>
</dbReference>
<dbReference type="InterPro" id="IPR035906">
    <property type="entry name" value="MetI-like_sf"/>
</dbReference>
<organism evidence="10 11">
    <name type="scientific">Tengunoibacter tsumagoiensis</name>
    <dbReference type="NCBI Taxonomy" id="2014871"/>
    <lineage>
        <taxon>Bacteria</taxon>
        <taxon>Bacillati</taxon>
        <taxon>Chloroflexota</taxon>
        <taxon>Ktedonobacteria</taxon>
        <taxon>Ktedonobacterales</taxon>
        <taxon>Dictyobacteraceae</taxon>
        <taxon>Tengunoibacter</taxon>
    </lineage>
</organism>
<evidence type="ECO:0000256" key="5">
    <source>
        <dbReference type="ARBA" id="ARBA00022692"/>
    </source>
</evidence>
<feature type="domain" description="ABC transmembrane type-1" evidence="9">
    <location>
        <begin position="82"/>
        <end position="297"/>
    </location>
</feature>
<proteinExistence type="inferred from homology"/>
<dbReference type="GO" id="GO:0005886">
    <property type="term" value="C:plasma membrane"/>
    <property type="evidence" value="ECO:0007669"/>
    <property type="project" value="UniProtKB-SubCell"/>
</dbReference>
<sequence>MMQQATQSQAADKQQRIAGLERLVKRLHTSNSIAVTILSIVTGLVVLGFISIIVKLLLDGLPYLINPDFLVGQGVGAVGAQIFNTLYILVFAEILLIPISLAAAIYLIEYAPQGKLVQAIHFAADTLNGVPSIVLGLFGFAFFAVYLGHTFGFNISRLAGALTLLCLNFPIALRLFEDALTSVSREMREGGLALGSTKWHTIRTVVLPSALPGIVTGIVLTAGKIIGESAALVFTMGSTNPLNSFTLNPLISSDTLTVHIWYLKTSGGGLPYNVQNAISAGSSALLIVLLLVINLLARLVGRIIQRRVTSA</sequence>
<evidence type="ECO:0000256" key="8">
    <source>
        <dbReference type="RuleBase" id="RU363043"/>
    </source>
</evidence>
<evidence type="ECO:0000256" key="3">
    <source>
        <dbReference type="ARBA" id="ARBA00022448"/>
    </source>
</evidence>
<dbReference type="AlphaFoldDB" id="A0A401ZW58"/>
<evidence type="ECO:0000256" key="7">
    <source>
        <dbReference type="ARBA" id="ARBA00023136"/>
    </source>
</evidence>
<keyword evidence="3" id="KW-0813">Transport</keyword>
<evidence type="ECO:0000313" key="11">
    <source>
        <dbReference type="Proteomes" id="UP000287352"/>
    </source>
</evidence>
<dbReference type="EMBL" id="BIFR01000001">
    <property type="protein sequence ID" value="GCE11087.1"/>
    <property type="molecule type" value="Genomic_DNA"/>
</dbReference>
<evidence type="ECO:0000313" key="10">
    <source>
        <dbReference type="EMBL" id="GCE11087.1"/>
    </source>
</evidence>
<dbReference type="InterPro" id="IPR005672">
    <property type="entry name" value="Phosphate_PstA"/>
</dbReference>
<keyword evidence="4 8" id="KW-1003">Cell membrane</keyword>
<dbReference type="InterPro" id="IPR000515">
    <property type="entry name" value="MetI-like"/>
</dbReference>
<comment type="similarity">
    <text evidence="2 8">Belongs to the binding-protein-dependent transport system permease family. CysTW subfamily.</text>
</comment>
<keyword evidence="11" id="KW-1185">Reference proteome</keyword>
<keyword evidence="6 8" id="KW-1133">Transmembrane helix</keyword>